<dbReference type="AlphaFoldDB" id="A0A212C496"/>
<feature type="region of interest" description="Disordered" evidence="1">
    <location>
        <begin position="61"/>
        <end position="82"/>
    </location>
</feature>
<accession>A0A212C496</accession>
<organism evidence="2 3">
    <name type="scientific">Cervus elaphus hippelaphus</name>
    <name type="common">European red deer</name>
    <dbReference type="NCBI Taxonomy" id="46360"/>
    <lineage>
        <taxon>Eukaryota</taxon>
        <taxon>Metazoa</taxon>
        <taxon>Chordata</taxon>
        <taxon>Craniata</taxon>
        <taxon>Vertebrata</taxon>
        <taxon>Euteleostomi</taxon>
        <taxon>Mammalia</taxon>
        <taxon>Eutheria</taxon>
        <taxon>Laurasiatheria</taxon>
        <taxon>Artiodactyla</taxon>
        <taxon>Ruminantia</taxon>
        <taxon>Pecora</taxon>
        <taxon>Cervidae</taxon>
        <taxon>Cervinae</taxon>
        <taxon>Cervus</taxon>
    </lineage>
</organism>
<sequence>MAYSEKQGDVPCGFIRQNSGSSIPLVFEPDAEHQFAEPLQKRYKHAFCRCVLHPRDGLRAPLPPALRPVPQGTARSPPLPCR</sequence>
<keyword evidence="3" id="KW-1185">Reference proteome</keyword>
<proteinExistence type="predicted"/>
<gene>
    <name evidence="2" type="ORF">Celaphus_00016490</name>
</gene>
<reference evidence="2 3" key="1">
    <citation type="journal article" date="2018" name="Mol. Genet. Genomics">
        <title>The red deer Cervus elaphus genome CerEla1.0: sequencing, annotating, genes, and chromosomes.</title>
        <authorList>
            <person name="Bana N.A."/>
            <person name="Nyiri A."/>
            <person name="Nagy J."/>
            <person name="Frank K."/>
            <person name="Nagy T."/>
            <person name="Steger V."/>
            <person name="Schiller M."/>
            <person name="Lakatos P."/>
            <person name="Sugar L."/>
            <person name="Horn P."/>
            <person name="Barta E."/>
            <person name="Orosz L."/>
        </authorList>
    </citation>
    <scope>NUCLEOTIDE SEQUENCE [LARGE SCALE GENOMIC DNA]</scope>
    <source>
        <strain evidence="2">Hungarian</strain>
    </source>
</reference>
<name>A0A212C496_CEREH</name>
<protein>
    <submittedName>
        <fullName evidence="2">Uncharacterized protein</fullName>
    </submittedName>
</protein>
<evidence type="ECO:0000313" key="3">
    <source>
        <dbReference type="Proteomes" id="UP000242450"/>
    </source>
</evidence>
<evidence type="ECO:0000256" key="1">
    <source>
        <dbReference type="SAM" id="MobiDB-lite"/>
    </source>
</evidence>
<evidence type="ECO:0000313" key="2">
    <source>
        <dbReference type="EMBL" id="OWK00796.1"/>
    </source>
</evidence>
<dbReference type="Proteomes" id="UP000242450">
    <property type="component" value="Chromosome 30"/>
</dbReference>
<comment type="caution">
    <text evidence="2">The sequence shown here is derived from an EMBL/GenBank/DDBJ whole genome shotgun (WGS) entry which is preliminary data.</text>
</comment>
<dbReference type="EMBL" id="MKHE01000030">
    <property type="protein sequence ID" value="OWK00796.1"/>
    <property type="molecule type" value="Genomic_DNA"/>
</dbReference>